<name>T1FV73_HELRO</name>
<feature type="region of interest" description="Disordered" evidence="1">
    <location>
        <begin position="22"/>
        <end position="43"/>
    </location>
</feature>
<reference evidence="5" key="1">
    <citation type="submission" date="2012-12" db="EMBL/GenBank/DDBJ databases">
        <authorList>
            <person name="Hellsten U."/>
            <person name="Grimwood J."/>
            <person name="Chapman J.A."/>
            <person name="Shapiro H."/>
            <person name="Aerts A."/>
            <person name="Otillar R.P."/>
            <person name="Terry A.Y."/>
            <person name="Boore J.L."/>
            <person name="Simakov O."/>
            <person name="Marletaz F."/>
            <person name="Cho S.-J."/>
            <person name="Edsinger-Gonzales E."/>
            <person name="Havlak P."/>
            <person name="Kuo D.-H."/>
            <person name="Larsson T."/>
            <person name="Lv J."/>
            <person name="Arendt D."/>
            <person name="Savage R."/>
            <person name="Osoegawa K."/>
            <person name="de Jong P."/>
            <person name="Lindberg D.R."/>
            <person name="Seaver E.C."/>
            <person name="Weisblat D.A."/>
            <person name="Putnam N.H."/>
            <person name="Grigoriev I.V."/>
            <person name="Rokhsar D.S."/>
        </authorList>
    </citation>
    <scope>NUCLEOTIDE SEQUENCE</scope>
</reference>
<proteinExistence type="predicted"/>
<keyword evidence="2" id="KW-0812">Transmembrane</keyword>
<feature type="transmembrane region" description="Helical" evidence="2">
    <location>
        <begin position="157"/>
        <end position="181"/>
    </location>
</feature>
<gene>
    <name evidence="4" type="primary">20212719</name>
    <name evidence="3" type="ORF">HELRODRAFT_193626</name>
</gene>
<evidence type="ECO:0000313" key="3">
    <source>
        <dbReference type="EMBL" id="ESN95307.1"/>
    </source>
</evidence>
<dbReference type="GeneID" id="20212719"/>
<accession>T1FV73</accession>
<evidence type="ECO:0000256" key="2">
    <source>
        <dbReference type="SAM" id="Phobius"/>
    </source>
</evidence>
<dbReference type="HOGENOM" id="CLU_1099526_0_0_1"/>
<feature type="compositionally biased region" description="Basic residues" evidence="1">
    <location>
        <begin position="24"/>
        <end position="34"/>
    </location>
</feature>
<evidence type="ECO:0000313" key="5">
    <source>
        <dbReference type="Proteomes" id="UP000015101"/>
    </source>
</evidence>
<dbReference type="KEGG" id="hro:HELRODRAFT_193626"/>
<dbReference type="CTD" id="20212719"/>
<dbReference type="AlphaFoldDB" id="T1FV73"/>
<keyword evidence="2" id="KW-0472">Membrane</keyword>
<reference evidence="4" key="3">
    <citation type="submission" date="2015-06" db="UniProtKB">
        <authorList>
            <consortium name="EnsemblMetazoa"/>
        </authorList>
    </citation>
    <scope>IDENTIFICATION</scope>
</reference>
<dbReference type="RefSeq" id="XP_009026705.1">
    <property type="nucleotide sequence ID" value="XM_009028457.1"/>
</dbReference>
<dbReference type="EMBL" id="KB097536">
    <property type="protein sequence ID" value="ESN95307.1"/>
    <property type="molecule type" value="Genomic_DNA"/>
</dbReference>
<sequence>MTKQNFDVTIVEQKIKSSVVASVKQKKRRRRKRQVGTNGTQPTTTTVNKTQIIYIASTNNSINVSNYFQNNNNNTIAGQQVESALLWPAVEGGQCNASVCSSGEKCMLNDNNTLNCVGCATLGNNPNINNNDAYRTFFFCSAATTTTTPKPSDNRNLLGLIAIPSCVIALILIIVLVVCLLQRRSKRKKNQDIHKIHPAVYEATDAGVLDRVNFENNENGGTVRSEAYRSRGGFDSVRSGRNRYENDNDEGLY</sequence>
<keyword evidence="2" id="KW-1133">Transmembrane helix</keyword>
<reference evidence="3 5" key="2">
    <citation type="journal article" date="2013" name="Nature">
        <title>Insights into bilaterian evolution from three spiralian genomes.</title>
        <authorList>
            <person name="Simakov O."/>
            <person name="Marletaz F."/>
            <person name="Cho S.J."/>
            <person name="Edsinger-Gonzales E."/>
            <person name="Havlak P."/>
            <person name="Hellsten U."/>
            <person name="Kuo D.H."/>
            <person name="Larsson T."/>
            <person name="Lv J."/>
            <person name="Arendt D."/>
            <person name="Savage R."/>
            <person name="Osoegawa K."/>
            <person name="de Jong P."/>
            <person name="Grimwood J."/>
            <person name="Chapman J.A."/>
            <person name="Shapiro H."/>
            <person name="Aerts A."/>
            <person name="Otillar R.P."/>
            <person name="Terry A.Y."/>
            <person name="Boore J.L."/>
            <person name="Grigoriev I.V."/>
            <person name="Lindberg D.R."/>
            <person name="Seaver E.C."/>
            <person name="Weisblat D.A."/>
            <person name="Putnam N.H."/>
            <person name="Rokhsar D.S."/>
        </authorList>
    </citation>
    <scope>NUCLEOTIDE SEQUENCE</scope>
</reference>
<dbReference type="EMBL" id="AMQM01006906">
    <property type="status" value="NOT_ANNOTATED_CDS"/>
    <property type="molecule type" value="Genomic_DNA"/>
</dbReference>
<evidence type="ECO:0000313" key="4">
    <source>
        <dbReference type="EnsemblMetazoa" id="HelroP193626"/>
    </source>
</evidence>
<evidence type="ECO:0000256" key="1">
    <source>
        <dbReference type="SAM" id="MobiDB-lite"/>
    </source>
</evidence>
<dbReference type="InParanoid" id="T1FV73"/>
<protein>
    <submittedName>
        <fullName evidence="3 4">Uncharacterized protein</fullName>
    </submittedName>
</protein>
<dbReference type="EnsemblMetazoa" id="HelroT193626">
    <property type="protein sequence ID" value="HelroP193626"/>
    <property type="gene ID" value="HelroG193626"/>
</dbReference>
<dbReference type="Proteomes" id="UP000015101">
    <property type="component" value="Unassembled WGS sequence"/>
</dbReference>
<keyword evidence="5" id="KW-1185">Reference proteome</keyword>
<organism evidence="4 5">
    <name type="scientific">Helobdella robusta</name>
    <name type="common">Californian leech</name>
    <dbReference type="NCBI Taxonomy" id="6412"/>
    <lineage>
        <taxon>Eukaryota</taxon>
        <taxon>Metazoa</taxon>
        <taxon>Spiralia</taxon>
        <taxon>Lophotrochozoa</taxon>
        <taxon>Annelida</taxon>
        <taxon>Clitellata</taxon>
        <taxon>Hirudinea</taxon>
        <taxon>Rhynchobdellida</taxon>
        <taxon>Glossiphoniidae</taxon>
        <taxon>Helobdella</taxon>
    </lineage>
</organism>